<proteinExistence type="predicted"/>
<feature type="compositionally biased region" description="Polar residues" evidence="1">
    <location>
        <begin position="37"/>
        <end position="54"/>
    </location>
</feature>
<gene>
    <name evidence="2" type="ordered locus">Cyan7425_4672</name>
</gene>
<sequence>MLQEFSHVFAVYWRRAMSLLLSGLIAFSLTLGLTSCGSDSQPPTRTGQNQSSAKVSPENRSEVVQRVTSTITEVSPPATLQELKLSLDRYQPQVQILSPQPDTILQDNTVAVQIQVRDLPLFKDARLEMGPHLHVILDNQPYRSVYDVSQPIVFTDLAAGTHTLRVFPVLPWHESFKNAGAYDQVTFHVFTKTDENNSSAKLPLLTYSRPKDTYGAEPILLDFYLTNAPLHQVAQENPNDEIRDWQIRVTINGSSFEVDRWQSLYLKGFQPGKNWIQLEFLDEDGKPVPNVFNRTTRIITYEPGGQDTLSKLVRGDLKAREVRAIVDPNLKGAAPFITPVPSPAQPEPVPSPAPSPIPIAKPSLAPTPSPTPVVEEPVVAQPEEIPLPEPKPSPEKPGFFNRFRLNSSKAVTTAPSSVEPELEPTPTPEPSPSASATPAAEKPLVEEPLVEEPAPAQPTRAVPEATAKGPGFFNRFRLNSSKTATTPSTPSPAEPEVEPVPTVEPSPAASAEPTPVDEEQQPVPSEPAVPSEAVTETPSKQPGFFNRFLRVSPAEPTAPSSELPAASPLPSPASSPEPSPAALPTEEPGVEPTEEPAIAPSDSPEVESPTQAVKSKLEGFFNRFRRSAAVEDGVSPTLLEEETVPAPTAPGETDGDQSVDNRSLEQSSGVTQPASAPKPVITLPTAPSISPIEAKPERIPEELNSPKTPIQVMPLSAGSPTTPKPVTDPVESIAQPTPKAKTSERDTAENKATVPLITPSPAAELPARYLKSATPQSPGADSSEEVTSAATVEEES</sequence>
<organism evidence="2">
    <name type="scientific">Cyanothece sp. (strain PCC 7425 / ATCC 29141)</name>
    <dbReference type="NCBI Taxonomy" id="395961"/>
    <lineage>
        <taxon>Bacteria</taxon>
        <taxon>Bacillati</taxon>
        <taxon>Cyanobacteriota</taxon>
        <taxon>Cyanophyceae</taxon>
        <taxon>Gomontiellales</taxon>
        <taxon>Cyanothecaceae</taxon>
        <taxon>Cyanothece</taxon>
    </lineage>
</organism>
<dbReference type="AlphaFoldDB" id="B8HLB3"/>
<evidence type="ECO:0008006" key="3">
    <source>
        <dbReference type="Google" id="ProtNLM"/>
    </source>
</evidence>
<feature type="compositionally biased region" description="Low complexity" evidence="1">
    <location>
        <begin position="499"/>
        <end position="514"/>
    </location>
</feature>
<reference evidence="2" key="1">
    <citation type="submission" date="2009-01" db="EMBL/GenBank/DDBJ databases">
        <title>Complete sequence of chromosome Cyanothece sp. PCC 7425.</title>
        <authorList>
            <consortium name="US DOE Joint Genome Institute"/>
            <person name="Lucas S."/>
            <person name="Copeland A."/>
            <person name="Lapidus A."/>
            <person name="Glavina del Rio T."/>
            <person name="Dalin E."/>
            <person name="Tice H."/>
            <person name="Bruce D."/>
            <person name="Goodwin L."/>
            <person name="Pitluck S."/>
            <person name="Sims D."/>
            <person name="Meineke L."/>
            <person name="Brettin T."/>
            <person name="Detter J.C."/>
            <person name="Han C."/>
            <person name="Larimer F."/>
            <person name="Land M."/>
            <person name="Hauser L."/>
            <person name="Kyrpides N."/>
            <person name="Ovchinnikova G."/>
            <person name="Liberton M."/>
            <person name="Stoeckel J."/>
            <person name="Banerjee A."/>
            <person name="Singh A."/>
            <person name="Page L."/>
            <person name="Sato H."/>
            <person name="Zhao L."/>
            <person name="Sherman L."/>
            <person name="Pakrasi H."/>
            <person name="Richardson P."/>
        </authorList>
    </citation>
    <scope>NUCLEOTIDE SEQUENCE</scope>
    <source>
        <strain evidence="2">PCC 7425</strain>
    </source>
</reference>
<dbReference type="EMBL" id="CP001344">
    <property type="protein sequence ID" value="ACL46978.1"/>
    <property type="molecule type" value="Genomic_DNA"/>
</dbReference>
<name>B8HLB3_CYAP4</name>
<feature type="compositionally biased region" description="Polar residues" evidence="1">
    <location>
        <begin position="404"/>
        <end position="414"/>
    </location>
</feature>
<accession>B8HLB3</accession>
<feature type="compositionally biased region" description="Low complexity" evidence="1">
    <location>
        <begin position="552"/>
        <end position="566"/>
    </location>
</feature>
<dbReference type="HOGENOM" id="CLU_021297_1_0_3"/>
<feature type="compositionally biased region" description="Pro residues" evidence="1">
    <location>
        <begin position="338"/>
        <end position="371"/>
    </location>
</feature>
<feature type="compositionally biased region" description="Pro residues" evidence="1">
    <location>
        <begin position="567"/>
        <end position="581"/>
    </location>
</feature>
<protein>
    <recommendedName>
        <fullName evidence="3">FHA domain containing protein</fullName>
    </recommendedName>
</protein>
<feature type="region of interest" description="Disordered" evidence="1">
    <location>
        <begin position="37"/>
        <end position="61"/>
    </location>
</feature>
<feature type="region of interest" description="Disordered" evidence="1">
    <location>
        <begin position="334"/>
        <end position="614"/>
    </location>
</feature>
<dbReference type="KEGG" id="cyn:Cyan7425_4672"/>
<dbReference type="eggNOG" id="COG0508">
    <property type="taxonomic scope" value="Bacteria"/>
</dbReference>
<feature type="compositionally biased region" description="Low complexity" evidence="1">
    <location>
        <begin position="432"/>
        <end position="442"/>
    </location>
</feature>
<evidence type="ECO:0000313" key="2">
    <source>
        <dbReference type="EMBL" id="ACL46978.1"/>
    </source>
</evidence>
<feature type="compositionally biased region" description="Polar residues" evidence="1">
    <location>
        <begin position="656"/>
        <end position="674"/>
    </location>
</feature>
<feature type="compositionally biased region" description="Low complexity" evidence="1">
    <location>
        <begin position="785"/>
        <end position="796"/>
    </location>
</feature>
<dbReference type="STRING" id="395961.Cyan7425_4672"/>
<feature type="region of interest" description="Disordered" evidence="1">
    <location>
        <begin position="627"/>
        <end position="796"/>
    </location>
</feature>
<feature type="compositionally biased region" description="Low complexity" evidence="1">
    <location>
        <begin position="372"/>
        <end position="384"/>
    </location>
</feature>
<evidence type="ECO:0000256" key="1">
    <source>
        <dbReference type="SAM" id="MobiDB-lite"/>
    </source>
</evidence>